<keyword evidence="3" id="KW-1185">Reference proteome</keyword>
<feature type="signal peptide" evidence="1">
    <location>
        <begin position="1"/>
        <end position="15"/>
    </location>
</feature>
<evidence type="ECO:0000313" key="3">
    <source>
        <dbReference type="Proteomes" id="UP000591131"/>
    </source>
</evidence>
<protein>
    <recommendedName>
        <fullName evidence="4">Fungal N-terminal domain-containing protein</fullName>
    </recommendedName>
</protein>
<dbReference type="AlphaFoldDB" id="A0A7J6KR02"/>
<accession>A0A7J6KR02</accession>
<organism evidence="2 3">
    <name type="scientific">Perkinsus chesapeaki</name>
    <name type="common">Clam parasite</name>
    <name type="synonym">Perkinsus andrewsi</name>
    <dbReference type="NCBI Taxonomy" id="330153"/>
    <lineage>
        <taxon>Eukaryota</taxon>
        <taxon>Sar</taxon>
        <taxon>Alveolata</taxon>
        <taxon>Perkinsozoa</taxon>
        <taxon>Perkinsea</taxon>
        <taxon>Perkinsida</taxon>
        <taxon>Perkinsidae</taxon>
        <taxon>Perkinsus</taxon>
    </lineage>
</organism>
<proteinExistence type="predicted"/>
<evidence type="ECO:0008006" key="4">
    <source>
        <dbReference type="Google" id="ProtNLM"/>
    </source>
</evidence>
<dbReference type="OrthoDB" id="10285871at2759"/>
<gene>
    <name evidence="2" type="ORF">FOL47_002305</name>
</gene>
<dbReference type="Proteomes" id="UP000591131">
    <property type="component" value="Unassembled WGS sequence"/>
</dbReference>
<evidence type="ECO:0000313" key="2">
    <source>
        <dbReference type="EMBL" id="KAF4649242.1"/>
    </source>
</evidence>
<sequence length="164" mass="18143">MVLVSVGLILSKLAGLSLDFQSSHIDIAASIAKTTVLIRDLETLANEQTLLAAVSEDVAQLNRKLDENGLFPDPQKRRAARPADTPVTTSLTSYIHDIVVELKARFKGDNKLLSRLSTFDDPVWKMKATRVADEVGVDVEIIRKEADVIGRHIECSVLERCLYD</sequence>
<reference evidence="2 3" key="1">
    <citation type="submission" date="2020-04" db="EMBL/GenBank/DDBJ databases">
        <title>Perkinsus chesapeaki whole genome sequence.</title>
        <authorList>
            <person name="Bogema D.R."/>
        </authorList>
    </citation>
    <scope>NUCLEOTIDE SEQUENCE [LARGE SCALE GENOMIC DNA]</scope>
    <source>
        <strain evidence="2">ATCC PRA-425</strain>
    </source>
</reference>
<dbReference type="EMBL" id="JAAPAO010001610">
    <property type="protein sequence ID" value="KAF4649242.1"/>
    <property type="molecule type" value="Genomic_DNA"/>
</dbReference>
<name>A0A7J6KR02_PERCH</name>
<feature type="chain" id="PRO_5029603363" description="Fungal N-terminal domain-containing protein" evidence="1">
    <location>
        <begin position="16"/>
        <end position="164"/>
    </location>
</feature>
<comment type="caution">
    <text evidence="2">The sequence shown here is derived from an EMBL/GenBank/DDBJ whole genome shotgun (WGS) entry which is preliminary data.</text>
</comment>
<evidence type="ECO:0000256" key="1">
    <source>
        <dbReference type="SAM" id="SignalP"/>
    </source>
</evidence>
<keyword evidence="1" id="KW-0732">Signal</keyword>